<keyword evidence="12" id="KW-0963">Cytoplasm</keyword>
<keyword evidence="9 12" id="KW-0418">Kinase</keyword>
<dbReference type="GO" id="GO:0006096">
    <property type="term" value="P:glycolytic process"/>
    <property type="evidence" value="ECO:0007669"/>
    <property type="project" value="UniProtKB-UniRule"/>
</dbReference>
<evidence type="ECO:0000256" key="3">
    <source>
        <dbReference type="ARBA" id="ARBA00008982"/>
    </source>
</evidence>
<dbReference type="EMBL" id="AFRZ01000001">
    <property type="protein sequence ID" value="EHP30311.1"/>
    <property type="molecule type" value="Genomic_DNA"/>
</dbReference>
<dbReference type="InterPro" id="IPR036043">
    <property type="entry name" value="Phosphoglycerate_kinase_sf"/>
</dbReference>
<evidence type="ECO:0000256" key="13">
    <source>
        <dbReference type="PIRSR" id="PIRSR000724-1"/>
    </source>
</evidence>
<sequence length="400" mass="43584">MELLNIKNLDLAGKKVFIRCDFNVPMDEFGNISDDRRIRSAIATVNYCLDQNCAVILASHFGRPKGEVNEKYSLVPVARRIQHLLKRDVVMAKDVVGEDAMAKASVLKDGEVLLLENLRFEAGETQNDAEFSKKLASMADFYINDAFGVSHRAHASVEGITHLFDNKHKAAGFLLEKEINFFGKLIDAPVRPFAAIVGGSKVSGKLEALINLLPKVDKIFIGGGMAFTFLKQMGYNIGASLVEDDLLEDAQHVMDEARKLGVKFYLPVDVIAAEKFSADAVSKIVTAQEIPDNWMGLDIGPATVRLYREGLNDVQTVLWNGPMGVYEMEKFARGSSKIAHFVADSYATTVVGGGDTADLVQRVGVDDEMSFISTGGGASLELLEGKILPGVAPLVIEKKA</sequence>
<evidence type="ECO:0000256" key="11">
    <source>
        <dbReference type="ARBA" id="ARBA00023152"/>
    </source>
</evidence>
<keyword evidence="8 12" id="KW-0547">Nucleotide-binding</keyword>
<dbReference type="PANTHER" id="PTHR11406:SF23">
    <property type="entry name" value="PHOSPHOGLYCERATE KINASE 1, CHLOROPLASTIC-RELATED"/>
    <property type="match status" value="1"/>
</dbReference>
<dbReference type="HAMAP" id="MF_00145">
    <property type="entry name" value="Phosphoglyc_kinase"/>
    <property type="match status" value="1"/>
</dbReference>
<evidence type="ECO:0000256" key="1">
    <source>
        <dbReference type="ARBA" id="ARBA00000642"/>
    </source>
</evidence>
<proteinExistence type="inferred from homology"/>
<feature type="binding site" evidence="13">
    <location>
        <position position="152"/>
    </location>
    <ligand>
        <name>(2R)-3-phosphoglycerate</name>
        <dbReference type="ChEBI" id="CHEBI:58272"/>
    </ligand>
</feature>
<feature type="binding site" evidence="12">
    <location>
        <position position="119"/>
    </location>
    <ligand>
        <name>substrate</name>
    </ligand>
</feature>
<accession>H1FVJ8</accession>
<feature type="binding site" evidence="12 14">
    <location>
        <position position="327"/>
    </location>
    <ligand>
        <name>ATP</name>
        <dbReference type="ChEBI" id="CHEBI:30616"/>
    </ligand>
</feature>
<reference evidence="16 17" key="1">
    <citation type="journal article" date="2012" name="Proc. Natl. Acad. Sci. U.S.A.">
        <title>Genome and physiology of a model Epsilonproteobacterium responsible for sulfide detoxification in marine oxygen depletion zones.</title>
        <authorList>
            <person name="Grote J."/>
            <person name="Schott T."/>
            <person name="Bruckner C.G."/>
            <person name="Glockner F.O."/>
            <person name="Jost G."/>
            <person name="Teeling H."/>
            <person name="Labrenz M."/>
            <person name="Jurgens K."/>
        </authorList>
    </citation>
    <scope>NUCLEOTIDE SEQUENCE [LARGE SCALE GENOMIC DNA]</scope>
    <source>
        <strain evidence="16 17">GD1</strain>
    </source>
</reference>
<accession>B6BIF7</accession>
<dbReference type="GO" id="GO:0005524">
    <property type="term" value="F:ATP binding"/>
    <property type="evidence" value="ECO:0007669"/>
    <property type="project" value="UniProtKB-KW"/>
</dbReference>
<evidence type="ECO:0000256" key="7">
    <source>
        <dbReference type="ARBA" id="ARBA00022679"/>
    </source>
</evidence>
<feature type="binding site" evidence="13">
    <location>
        <position position="37"/>
    </location>
    <ligand>
        <name>(2R)-3-phosphoglycerate</name>
        <dbReference type="ChEBI" id="CHEBI:58272"/>
    </ligand>
</feature>
<dbReference type="AlphaFoldDB" id="B6BIF7"/>
<evidence type="ECO:0000313" key="17">
    <source>
        <dbReference type="Proteomes" id="UP000006431"/>
    </source>
</evidence>
<feature type="binding site" evidence="12 14">
    <location>
        <position position="205"/>
    </location>
    <ligand>
        <name>ATP</name>
        <dbReference type="ChEBI" id="CHEBI:30616"/>
    </ligand>
</feature>
<dbReference type="PRINTS" id="PR00477">
    <property type="entry name" value="PHGLYCKINASE"/>
</dbReference>
<dbReference type="CDD" id="cd00318">
    <property type="entry name" value="Phosphoglycerate_kinase"/>
    <property type="match status" value="1"/>
</dbReference>
<dbReference type="PROSITE" id="PS00111">
    <property type="entry name" value="PGLYCERATE_KINASE"/>
    <property type="match status" value="1"/>
</dbReference>
<evidence type="ECO:0000256" key="14">
    <source>
        <dbReference type="PIRSR" id="PIRSR000724-2"/>
    </source>
</evidence>
<dbReference type="HOGENOM" id="CLU_025427_0_2_7"/>
<feature type="binding site" evidence="12 14">
    <location>
        <position position="296"/>
    </location>
    <ligand>
        <name>ATP</name>
        <dbReference type="ChEBI" id="CHEBI:30616"/>
    </ligand>
</feature>
<comment type="subunit">
    <text evidence="4 12">Monomer.</text>
</comment>
<keyword evidence="10 12" id="KW-0067">ATP-binding</keyword>
<dbReference type="SUPFAM" id="SSF53748">
    <property type="entry name" value="Phosphoglycerate kinase"/>
    <property type="match status" value="1"/>
</dbReference>
<dbReference type="PANTHER" id="PTHR11406">
    <property type="entry name" value="PHOSPHOGLYCERATE KINASE"/>
    <property type="match status" value="1"/>
</dbReference>
<comment type="pathway">
    <text evidence="2 12">Carbohydrate degradation; glycolysis; pyruvate from D-glyceraldehyde 3-phosphate: step 2/5.</text>
</comment>
<feature type="binding site" evidence="12 13">
    <location>
        <begin position="21"/>
        <end position="23"/>
    </location>
    <ligand>
        <name>substrate</name>
    </ligand>
</feature>
<dbReference type="UniPathway" id="UPA00109">
    <property type="reaction ID" value="UER00185"/>
</dbReference>
<dbReference type="STRING" id="929558.SMGD1_1788"/>
<evidence type="ECO:0000256" key="10">
    <source>
        <dbReference type="ARBA" id="ARBA00022840"/>
    </source>
</evidence>
<evidence type="ECO:0000256" key="15">
    <source>
        <dbReference type="RuleBase" id="RU000532"/>
    </source>
</evidence>
<feature type="binding site" evidence="12 14">
    <location>
        <begin position="353"/>
        <end position="356"/>
    </location>
    <ligand>
        <name>ATP</name>
        <dbReference type="ChEBI" id="CHEBI:30616"/>
    </ligand>
</feature>
<dbReference type="eggNOG" id="COG0126">
    <property type="taxonomic scope" value="Bacteria"/>
</dbReference>
<comment type="subcellular location">
    <subcellularLocation>
        <location evidence="12">Cytoplasm</location>
    </subcellularLocation>
</comment>
<evidence type="ECO:0000256" key="2">
    <source>
        <dbReference type="ARBA" id="ARBA00004838"/>
    </source>
</evidence>
<comment type="catalytic activity">
    <reaction evidence="1 12 15">
        <text>(2R)-3-phosphoglycerate + ATP = (2R)-3-phospho-glyceroyl phosphate + ADP</text>
        <dbReference type="Rhea" id="RHEA:14801"/>
        <dbReference type="ChEBI" id="CHEBI:30616"/>
        <dbReference type="ChEBI" id="CHEBI:57604"/>
        <dbReference type="ChEBI" id="CHEBI:58272"/>
        <dbReference type="ChEBI" id="CHEBI:456216"/>
        <dbReference type="EC" id="2.7.2.3"/>
    </reaction>
</comment>
<dbReference type="FunFam" id="3.40.50.1260:FF:000003">
    <property type="entry name" value="Phosphoglycerate kinase"/>
    <property type="match status" value="1"/>
</dbReference>
<evidence type="ECO:0000256" key="9">
    <source>
        <dbReference type="ARBA" id="ARBA00022777"/>
    </source>
</evidence>
<evidence type="ECO:0000256" key="8">
    <source>
        <dbReference type="ARBA" id="ARBA00022741"/>
    </source>
</evidence>
<evidence type="ECO:0000256" key="5">
    <source>
        <dbReference type="ARBA" id="ARBA00013061"/>
    </source>
</evidence>
<organism evidence="16 17">
    <name type="scientific">Sulfurimonas gotlandica (strain DSM 19862 / JCM 16533 / GD1)</name>
    <dbReference type="NCBI Taxonomy" id="929558"/>
    <lineage>
        <taxon>Bacteria</taxon>
        <taxon>Pseudomonadati</taxon>
        <taxon>Campylobacterota</taxon>
        <taxon>Epsilonproteobacteria</taxon>
        <taxon>Campylobacterales</taxon>
        <taxon>Sulfurimonadaceae</taxon>
        <taxon>Sulfurimonas</taxon>
    </lineage>
</organism>
<dbReference type="EC" id="2.7.2.3" evidence="5 12"/>
<evidence type="ECO:0000256" key="4">
    <source>
        <dbReference type="ARBA" id="ARBA00011245"/>
    </source>
</evidence>
<feature type="binding site" evidence="13">
    <location>
        <position position="119"/>
    </location>
    <ligand>
        <name>(2R)-3-phosphoglycerate</name>
        <dbReference type="ChEBI" id="CHEBI:58272"/>
    </ligand>
</feature>
<comment type="similarity">
    <text evidence="3 12 15">Belongs to the phosphoglycerate kinase family.</text>
</comment>
<dbReference type="PATRIC" id="fig|929558.5.peg.1783"/>
<comment type="caution">
    <text evidence="16">The sequence shown here is derived from an EMBL/GenBank/DDBJ whole genome shotgun (WGS) entry which is preliminary data.</text>
</comment>
<keyword evidence="11 12" id="KW-0324">Glycolysis</keyword>
<evidence type="ECO:0000256" key="6">
    <source>
        <dbReference type="ARBA" id="ARBA00016471"/>
    </source>
</evidence>
<gene>
    <name evidence="12 16" type="primary">pgk</name>
    <name evidence="16" type="ORF">SMGD1_1788</name>
</gene>
<dbReference type="GO" id="GO:0043531">
    <property type="term" value="F:ADP binding"/>
    <property type="evidence" value="ECO:0007669"/>
    <property type="project" value="TreeGrafter"/>
</dbReference>
<evidence type="ECO:0000313" key="16">
    <source>
        <dbReference type="EMBL" id="EHP30311.1"/>
    </source>
</evidence>
<protein>
    <recommendedName>
        <fullName evidence="6 12">Phosphoglycerate kinase</fullName>
        <ecNumber evidence="5 12">2.7.2.3</ecNumber>
    </recommendedName>
</protein>
<dbReference type="FunFam" id="3.40.50.1260:FF:000006">
    <property type="entry name" value="Phosphoglycerate kinase"/>
    <property type="match status" value="1"/>
</dbReference>
<dbReference type="GO" id="GO:0004618">
    <property type="term" value="F:phosphoglycerate kinase activity"/>
    <property type="evidence" value="ECO:0007669"/>
    <property type="project" value="UniProtKB-UniRule"/>
</dbReference>
<dbReference type="Proteomes" id="UP000006431">
    <property type="component" value="Unassembled WGS sequence"/>
</dbReference>
<dbReference type="InterPro" id="IPR015824">
    <property type="entry name" value="Phosphoglycerate_kinase_N"/>
</dbReference>
<name>B6BIF7_SULGG</name>
<dbReference type="RefSeq" id="WP_008336914.1">
    <property type="nucleotide sequence ID" value="NZ_AFRZ01000001.1"/>
</dbReference>
<evidence type="ECO:0000256" key="12">
    <source>
        <dbReference type="HAMAP-Rule" id="MF_00145"/>
    </source>
</evidence>
<dbReference type="InterPro" id="IPR015911">
    <property type="entry name" value="Phosphoglycerate_kinase_CS"/>
</dbReference>
<dbReference type="GO" id="GO:0006094">
    <property type="term" value="P:gluconeogenesis"/>
    <property type="evidence" value="ECO:0007669"/>
    <property type="project" value="TreeGrafter"/>
</dbReference>
<dbReference type="Pfam" id="PF00162">
    <property type="entry name" value="PGK"/>
    <property type="match status" value="1"/>
</dbReference>
<feature type="binding site" evidence="12">
    <location>
        <position position="37"/>
    </location>
    <ligand>
        <name>substrate</name>
    </ligand>
</feature>
<dbReference type="Gene3D" id="3.40.50.1260">
    <property type="entry name" value="Phosphoglycerate kinase, N-terminal domain"/>
    <property type="match status" value="2"/>
</dbReference>
<dbReference type="OrthoDB" id="9808460at2"/>
<dbReference type="GO" id="GO:0005829">
    <property type="term" value="C:cytosol"/>
    <property type="evidence" value="ECO:0007669"/>
    <property type="project" value="UniProtKB-ARBA"/>
</dbReference>
<feature type="binding site" evidence="12">
    <location>
        <position position="152"/>
    </location>
    <ligand>
        <name>substrate</name>
    </ligand>
</feature>
<keyword evidence="7 12" id="KW-0808">Transferase</keyword>
<dbReference type="PIRSF" id="PIRSF000724">
    <property type="entry name" value="Pgk"/>
    <property type="match status" value="1"/>
</dbReference>
<keyword evidence="17" id="KW-1185">Reference proteome</keyword>
<dbReference type="InterPro" id="IPR001576">
    <property type="entry name" value="Phosphoglycerate_kinase"/>
</dbReference>
<feature type="binding site" evidence="12 13">
    <location>
        <begin position="60"/>
        <end position="63"/>
    </location>
    <ligand>
        <name>substrate</name>
    </ligand>
</feature>